<protein>
    <submittedName>
        <fullName evidence="1">Uncharacterized protein</fullName>
    </submittedName>
</protein>
<keyword evidence="2" id="KW-1185">Reference proteome</keyword>
<evidence type="ECO:0000313" key="1">
    <source>
        <dbReference type="EMBL" id="MCI93005.1"/>
    </source>
</evidence>
<sequence>AGTMEMFPVANHDCK</sequence>
<evidence type="ECO:0000313" key="2">
    <source>
        <dbReference type="Proteomes" id="UP000265520"/>
    </source>
</evidence>
<reference evidence="1 2" key="1">
    <citation type="journal article" date="2018" name="Front. Plant Sci.">
        <title>Red Clover (Trifolium pratense) and Zigzag Clover (T. medium) - A Picture of Genomic Similarities and Differences.</title>
        <authorList>
            <person name="Dluhosova J."/>
            <person name="Istvanek J."/>
            <person name="Nedelnik J."/>
            <person name="Repkova J."/>
        </authorList>
    </citation>
    <scope>NUCLEOTIDE SEQUENCE [LARGE SCALE GENOMIC DNA]</scope>
    <source>
        <strain evidence="2">cv. 10/8</strain>
        <tissue evidence="1">Leaf</tissue>
    </source>
</reference>
<feature type="non-terminal residue" evidence="1">
    <location>
        <position position="1"/>
    </location>
</feature>
<organism evidence="1 2">
    <name type="scientific">Trifolium medium</name>
    <dbReference type="NCBI Taxonomy" id="97028"/>
    <lineage>
        <taxon>Eukaryota</taxon>
        <taxon>Viridiplantae</taxon>
        <taxon>Streptophyta</taxon>
        <taxon>Embryophyta</taxon>
        <taxon>Tracheophyta</taxon>
        <taxon>Spermatophyta</taxon>
        <taxon>Magnoliopsida</taxon>
        <taxon>eudicotyledons</taxon>
        <taxon>Gunneridae</taxon>
        <taxon>Pentapetalae</taxon>
        <taxon>rosids</taxon>
        <taxon>fabids</taxon>
        <taxon>Fabales</taxon>
        <taxon>Fabaceae</taxon>
        <taxon>Papilionoideae</taxon>
        <taxon>50 kb inversion clade</taxon>
        <taxon>NPAAA clade</taxon>
        <taxon>Hologalegina</taxon>
        <taxon>IRL clade</taxon>
        <taxon>Trifolieae</taxon>
        <taxon>Trifolium</taxon>
    </lineage>
</organism>
<proteinExistence type="predicted"/>
<accession>A0A392W278</accession>
<comment type="caution">
    <text evidence="1">The sequence shown here is derived from an EMBL/GenBank/DDBJ whole genome shotgun (WGS) entry which is preliminary data.</text>
</comment>
<name>A0A392W278_9FABA</name>
<dbReference type="EMBL" id="LXQA011317239">
    <property type="protein sequence ID" value="MCI93005.1"/>
    <property type="molecule type" value="Genomic_DNA"/>
</dbReference>
<dbReference type="Proteomes" id="UP000265520">
    <property type="component" value="Unassembled WGS sequence"/>
</dbReference>